<dbReference type="GO" id="GO:0005886">
    <property type="term" value="C:plasma membrane"/>
    <property type="evidence" value="ECO:0007669"/>
    <property type="project" value="UniProtKB-SubCell"/>
</dbReference>
<dbReference type="RefSeq" id="WP_106193200.1">
    <property type="nucleotide sequence ID" value="NZ_PVTO01000011.1"/>
</dbReference>
<proteinExistence type="inferred from homology"/>
<keyword evidence="6 13" id="KW-0812">Transmembrane</keyword>
<evidence type="ECO:0000256" key="1">
    <source>
        <dbReference type="ARBA" id="ARBA00004651"/>
    </source>
</evidence>
<gene>
    <name evidence="15" type="ORF">CLV38_1116</name>
</gene>
<comment type="function">
    <text evidence="11">Required for CpsD phosphorylation. Involved in the regulation of capsular polysaccharide biosynthesis. May be part of a complex that directs the coordinated polymerization and export to the cell surface of the capsular polysaccharide.</text>
</comment>
<name>A0A2T0W6Y4_9LACT</name>
<comment type="subcellular location">
    <subcellularLocation>
        <location evidence="1">Cell membrane</location>
        <topology evidence="1">Multi-pass membrane protein</topology>
    </subcellularLocation>
</comment>
<evidence type="ECO:0000256" key="6">
    <source>
        <dbReference type="ARBA" id="ARBA00022692"/>
    </source>
</evidence>
<dbReference type="EMBL" id="PVTO01000011">
    <property type="protein sequence ID" value="PRY82456.1"/>
    <property type="molecule type" value="Genomic_DNA"/>
</dbReference>
<protein>
    <recommendedName>
        <fullName evidence="4">Capsular polysaccharide biosynthesis protein CpsC</fullName>
    </recommendedName>
</protein>
<dbReference type="Proteomes" id="UP000238205">
    <property type="component" value="Unassembled WGS sequence"/>
</dbReference>
<feature type="transmembrane region" description="Helical" evidence="13">
    <location>
        <begin position="20"/>
        <end position="41"/>
    </location>
</feature>
<dbReference type="OrthoDB" id="2360475at2"/>
<dbReference type="InterPro" id="IPR003856">
    <property type="entry name" value="LPS_length_determ_N"/>
</dbReference>
<evidence type="ECO:0000256" key="5">
    <source>
        <dbReference type="ARBA" id="ARBA00022475"/>
    </source>
</evidence>
<dbReference type="PANTHER" id="PTHR32309:SF13">
    <property type="entry name" value="FERRIC ENTEROBACTIN TRANSPORT PROTEIN FEPE"/>
    <property type="match status" value="1"/>
</dbReference>
<keyword evidence="8 13" id="KW-1133">Transmembrane helix</keyword>
<reference evidence="15 16" key="1">
    <citation type="submission" date="2018-03" db="EMBL/GenBank/DDBJ databases">
        <title>Genomic Encyclopedia of Archaeal and Bacterial Type Strains, Phase II (KMG-II): from individual species to whole genera.</title>
        <authorList>
            <person name="Goeker M."/>
        </authorList>
    </citation>
    <scope>NUCLEOTIDE SEQUENCE [LARGE SCALE GENOMIC DNA]</scope>
    <source>
        <strain evidence="15 16">DSM 13175</strain>
    </source>
</reference>
<keyword evidence="9 13" id="KW-0472">Membrane</keyword>
<evidence type="ECO:0000313" key="16">
    <source>
        <dbReference type="Proteomes" id="UP000238205"/>
    </source>
</evidence>
<evidence type="ECO:0000256" key="4">
    <source>
        <dbReference type="ARBA" id="ARBA00020739"/>
    </source>
</evidence>
<evidence type="ECO:0000256" key="2">
    <source>
        <dbReference type="ARBA" id="ARBA00005132"/>
    </source>
</evidence>
<evidence type="ECO:0000313" key="15">
    <source>
        <dbReference type="EMBL" id="PRY82456.1"/>
    </source>
</evidence>
<comment type="similarity">
    <text evidence="3">Belongs to the CpsC/CapA family.</text>
</comment>
<keyword evidence="10" id="KW-0270">Exopolysaccharide synthesis</keyword>
<evidence type="ECO:0000256" key="10">
    <source>
        <dbReference type="ARBA" id="ARBA00023169"/>
    </source>
</evidence>
<evidence type="ECO:0000256" key="9">
    <source>
        <dbReference type="ARBA" id="ARBA00023136"/>
    </source>
</evidence>
<comment type="caution">
    <text evidence="15">The sequence shown here is derived from an EMBL/GenBank/DDBJ whole genome shotgun (WGS) entry which is preliminary data.</text>
</comment>
<dbReference type="AlphaFoldDB" id="A0A2T0W6Y4"/>
<evidence type="ECO:0000259" key="14">
    <source>
        <dbReference type="Pfam" id="PF02706"/>
    </source>
</evidence>
<comment type="pathway">
    <text evidence="2">Capsule biogenesis; capsule polysaccharide biosynthesis.</text>
</comment>
<dbReference type="GO" id="GO:0004713">
    <property type="term" value="F:protein tyrosine kinase activity"/>
    <property type="evidence" value="ECO:0007669"/>
    <property type="project" value="TreeGrafter"/>
</dbReference>
<accession>A0A2T0W6Y4</accession>
<sequence length="247" mass="27342">MDEEISLLEFLSVLRKRLGLIVIGTLMGILIFTVYTFYIAVPQYSSTTQLLVNRSQETNVIQRADIETNVQLINTYRDMLRSPAILDGVREELNLSYSNQQLLSQLNISSENNSQVFSIQIMDPNPTNAAIIANTTANVFQDKLNEIASMDNVTVFSEANASSQPVSPNHILNVLIGLIIGGVLSTVSALLIEFADKTVREESFITDKLGLINLGSVSELVPEKVEKDTQKNKPERLPDSLSARTKI</sequence>
<keyword evidence="16" id="KW-1185">Reference proteome</keyword>
<evidence type="ECO:0000256" key="12">
    <source>
        <dbReference type="SAM" id="MobiDB-lite"/>
    </source>
</evidence>
<dbReference type="InterPro" id="IPR050445">
    <property type="entry name" value="Bact_polysacc_biosynth/exp"/>
</dbReference>
<evidence type="ECO:0000256" key="8">
    <source>
        <dbReference type="ARBA" id="ARBA00022989"/>
    </source>
</evidence>
<feature type="region of interest" description="Disordered" evidence="12">
    <location>
        <begin position="224"/>
        <end position="247"/>
    </location>
</feature>
<keyword evidence="7" id="KW-0972">Capsule biogenesis/degradation</keyword>
<feature type="compositionally biased region" description="Basic and acidic residues" evidence="12">
    <location>
        <begin position="224"/>
        <end position="238"/>
    </location>
</feature>
<evidence type="ECO:0000256" key="7">
    <source>
        <dbReference type="ARBA" id="ARBA00022903"/>
    </source>
</evidence>
<evidence type="ECO:0000256" key="3">
    <source>
        <dbReference type="ARBA" id="ARBA00006683"/>
    </source>
</evidence>
<dbReference type="Pfam" id="PF02706">
    <property type="entry name" value="Wzz"/>
    <property type="match status" value="1"/>
</dbReference>
<evidence type="ECO:0000256" key="11">
    <source>
        <dbReference type="ARBA" id="ARBA00045736"/>
    </source>
</evidence>
<dbReference type="PANTHER" id="PTHR32309">
    <property type="entry name" value="TYROSINE-PROTEIN KINASE"/>
    <property type="match status" value="1"/>
</dbReference>
<evidence type="ECO:0000256" key="13">
    <source>
        <dbReference type="SAM" id="Phobius"/>
    </source>
</evidence>
<feature type="transmembrane region" description="Helical" evidence="13">
    <location>
        <begin position="171"/>
        <end position="192"/>
    </location>
</feature>
<feature type="domain" description="Polysaccharide chain length determinant N-terminal" evidence="14">
    <location>
        <begin position="3"/>
        <end position="93"/>
    </location>
</feature>
<keyword evidence="5" id="KW-1003">Cell membrane</keyword>
<dbReference type="GO" id="GO:0000271">
    <property type="term" value="P:polysaccharide biosynthetic process"/>
    <property type="evidence" value="ECO:0007669"/>
    <property type="project" value="UniProtKB-KW"/>
</dbReference>
<organism evidence="15 16">
    <name type="scientific">Alkalibacterium olivapovliticus</name>
    <dbReference type="NCBI Taxonomy" id="99907"/>
    <lineage>
        <taxon>Bacteria</taxon>
        <taxon>Bacillati</taxon>
        <taxon>Bacillota</taxon>
        <taxon>Bacilli</taxon>
        <taxon>Lactobacillales</taxon>
        <taxon>Carnobacteriaceae</taxon>
        <taxon>Alkalibacterium</taxon>
    </lineage>
</organism>